<keyword evidence="2" id="KW-0732">Signal</keyword>
<organism evidence="3 4">
    <name type="scientific">Bradymonas sediminis</name>
    <dbReference type="NCBI Taxonomy" id="1548548"/>
    <lineage>
        <taxon>Bacteria</taxon>
        <taxon>Deltaproteobacteria</taxon>
        <taxon>Bradymonadales</taxon>
        <taxon>Bradymonadaceae</taxon>
        <taxon>Bradymonas</taxon>
    </lineage>
</organism>
<dbReference type="KEGG" id="bsed:DN745_07450"/>
<evidence type="ECO:0000256" key="1">
    <source>
        <dbReference type="SAM" id="MobiDB-lite"/>
    </source>
</evidence>
<dbReference type="AlphaFoldDB" id="A0A2Z4FJS6"/>
<feature type="signal peptide" evidence="2">
    <location>
        <begin position="1"/>
        <end position="23"/>
    </location>
</feature>
<protein>
    <recommendedName>
        <fullName evidence="5">Outer membrane lipoprotein BamD-like domain-containing protein</fullName>
    </recommendedName>
</protein>
<name>A0A2Z4FJS6_9DELT</name>
<dbReference type="PROSITE" id="PS51257">
    <property type="entry name" value="PROKAR_LIPOPROTEIN"/>
    <property type="match status" value="1"/>
</dbReference>
<feature type="region of interest" description="Disordered" evidence="1">
    <location>
        <begin position="83"/>
        <end position="140"/>
    </location>
</feature>
<dbReference type="EMBL" id="CP030032">
    <property type="protein sequence ID" value="AWV89182.1"/>
    <property type="molecule type" value="Genomic_DNA"/>
</dbReference>
<proteinExistence type="predicted"/>
<dbReference type="Gene3D" id="1.25.40.10">
    <property type="entry name" value="Tetratricopeptide repeat domain"/>
    <property type="match status" value="1"/>
</dbReference>
<reference evidence="3 4" key="1">
    <citation type="submission" date="2018-06" db="EMBL/GenBank/DDBJ databases">
        <title>Lujinxingia sediminis gen. nov. sp. nov., a new facultative anaerobic member of the class Deltaproteobacteria, and proposal of Lujinxingaceae fam. nov.</title>
        <authorList>
            <person name="Guo L.-Y."/>
            <person name="Li C.-M."/>
            <person name="Wang S."/>
            <person name="Du Z.-J."/>
        </authorList>
    </citation>
    <scope>NUCLEOTIDE SEQUENCE [LARGE SCALE GENOMIC DNA]</scope>
    <source>
        <strain evidence="3 4">FA350</strain>
    </source>
</reference>
<evidence type="ECO:0008006" key="5">
    <source>
        <dbReference type="Google" id="ProtNLM"/>
    </source>
</evidence>
<sequence length="140" mass="15032">MAGVLAKLVLAAILFGVPMITSACEDPQQTQTQAFEYAEEHYRGGHYGAALDGYQAFLDSYPTSPLAATAEMRIRGIHREVRSVMMEKSTPRPRYVGDKKKSKTSATRLSDIAADADASVSPTPARPDSSQSDGASEPPL</sequence>
<dbReference type="Proteomes" id="UP000249799">
    <property type="component" value="Chromosome"/>
</dbReference>
<evidence type="ECO:0000313" key="4">
    <source>
        <dbReference type="Proteomes" id="UP000249799"/>
    </source>
</evidence>
<evidence type="ECO:0000313" key="3">
    <source>
        <dbReference type="EMBL" id="AWV89182.1"/>
    </source>
</evidence>
<gene>
    <name evidence="3" type="ORF">DN745_07450</name>
</gene>
<feature type="chain" id="PRO_5016385037" description="Outer membrane lipoprotein BamD-like domain-containing protein" evidence="2">
    <location>
        <begin position="24"/>
        <end position="140"/>
    </location>
</feature>
<dbReference type="InterPro" id="IPR011990">
    <property type="entry name" value="TPR-like_helical_dom_sf"/>
</dbReference>
<evidence type="ECO:0000256" key="2">
    <source>
        <dbReference type="SAM" id="SignalP"/>
    </source>
</evidence>
<feature type="compositionally biased region" description="Low complexity" evidence="1">
    <location>
        <begin position="110"/>
        <end position="121"/>
    </location>
</feature>
<dbReference type="OrthoDB" id="5525901at2"/>
<keyword evidence="4" id="KW-1185">Reference proteome</keyword>
<accession>A0A2Z4FJS6</accession>